<dbReference type="Gramene" id="Solyc06g011480.2.1">
    <property type="protein sequence ID" value="Solyc06g011480.2.1"/>
    <property type="gene ID" value="Solyc06g011480.2"/>
</dbReference>
<evidence type="ECO:0000313" key="1">
    <source>
        <dbReference type="EnsemblPlants" id="Solyc06g011480.2.1"/>
    </source>
</evidence>
<proteinExistence type="predicted"/>
<dbReference type="AlphaFoldDB" id="A0A3Q7GST5"/>
<name>A0A3Q7GST5_SOLLC</name>
<dbReference type="STRING" id="4081.A0A3Q7GST5"/>
<reference evidence="1" key="2">
    <citation type="submission" date="2019-01" db="UniProtKB">
        <authorList>
            <consortium name="EnsemblPlants"/>
        </authorList>
    </citation>
    <scope>IDENTIFICATION</scope>
    <source>
        <strain evidence="1">cv. Heinz 1706</strain>
    </source>
</reference>
<evidence type="ECO:0000313" key="2">
    <source>
        <dbReference type="Proteomes" id="UP000004994"/>
    </source>
</evidence>
<dbReference type="Proteomes" id="UP000004994">
    <property type="component" value="Chromosome 6"/>
</dbReference>
<dbReference type="EnsemblPlants" id="Solyc06g011480.2.1">
    <property type="protein sequence ID" value="Solyc06g011480.2.1"/>
    <property type="gene ID" value="Solyc06g011480.2"/>
</dbReference>
<sequence length="142" mass="16244">MVQLPIEAILQIAGVEVIVASVENQLQIEVMYGINIVFDALILDSVDTEFDLISLPESTFMLKLTSCDSTYLLPFNTFTWCISKVTAKIPRIILVINKSIYELEFEMDHFGRPIYVDARAQLYTIVELCRVFDKIFKELDKG</sequence>
<organism evidence="1">
    <name type="scientific">Solanum lycopersicum</name>
    <name type="common">Tomato</name>
    <name type="synonym">Lycopersicon esculentum</name>
    <dbReference type="NCBI Taxonomy" id="4081"/>
    <lineage>
        <taxon>Eukaryota</taxon>
        <taxon>Viridiplantae</taxon>
        <taxon>Streptophyta</taxon>
        <taxon>Embryophyta</taxon>
        <taxon>Tracheophyta</taxon>
        <taxon>Spermatophyta</taxon>
        <taxon>Magnoliopsida</taxon>
        <taxon>eudicotyledons</taxon>
        <taxon>Gunneridae</taxon>
        <taxon>Pentapetalae</taxon>
        <taxon>asterids</taxon>
        <taxon>lamiids</taxon>
        <taxon>Solanales</taxon>
        <taxon>Solanaceae</taxon>
        <taxon>Solanoideae</taxon>
        <taxon>Solaneae</taxon>
        <taxon>Solanum</taxon>
        <taxon>Solanum subgen. Lycopersicon</taxon>
    </lineage>
</organism>
<dbReference type="SMR" id="A0A3Q7GST5"/>
<keyword evidence="2" id="KW-1185">Reference proteome</keyword>
<accession>A0A3Q7GST5</accession>
<reference evidence="1" key="1">
    <citation type="journal article" date="2012" name="Nature">
        <title>The tomato genome sequence provides insights into fleshy fruit evolution.</title>
        <authorList>
            <consortium name="Tomato Genome Consortium"/>
        </authorList>
    </citation>
    <scope>NUCLEOTIDE SEQUENCE [LARGE SCALE GENOMIC DNA]</scope>
    <source>
        <strain evidence="1">cv. Heinz 1706</strain>
    </source>
</reference>
<protein>
    <submittedName>
        <fullName evidence="1">Uncharacterized protein</fullName>
    </submittedName>
</protein>
<dbReference type="InParanoid" id="A0A3Q7GST5"/>